<dbReference type="AlphaFoldDB" id="A0A9P9FQ50"/>
<gene>
    <name evidence="3" type="ORF">EDB81DRAFT_852014</name>
</gene>
<dbReference type="Gene3D" id="3.40.50.720">
    <property type="entry name" value="NAD(P)-binding Rossmann-like Domain"/>
    <property type="match status" value="1"/>
</dbReference>
<dbReference type="Pfam" id="PF13561">
    <property type="entry name" value="adh_short_C2"/>
    <property type="match status" value="1"/>
</dbReference>
<comment type="similarity">
    <text evidence="1">Belongs to the short-chain dehydrogenases/reductases (SDR) family.</text>
</comment>
<dbReference type="GO" id="GO:0016616">
    <property type="term" value="F:oxidoreductase activity, acting on the CH-OH group of donors, NAD or NADP as acceptor"/>
    <property type="evidence" value="ECO:0007669"/>
    <property type="project" value="TreeGrafter"/>
</dbReference>
<protein>
    <submittedName>
        <fullName evidence="3">Uncharacterized protein</fullName>
    </submittedName>
</protein>
<evidence type="ECO:0000256" key="2">
    <source>
        <dbReference type="ARBA" id="ARBA00023002"/>
    </source>
</evidence>
<dbReference type="InterPro" id="IPR036291">
    <property type="entry name" value="NAD(P)-bd_dom_sf"/>
</dbReference>
<dbReference type="Proteomes" id="UP000738349">
    <property type="component" value="Unassembled WGS sequence"/>
</dbReference>
<dbReference type="PRINTS" id="PR00081">
    <property type="entry name" value="GDHRDH"/>
</dbReference>
<dbReference type="PANTHER" id="PTHR42760:SF115">
    <property type="entry name" value="3-OXOACYL-[ACYL-CARRIER-PROTEIN] REDUCTASE FABG"/>
    <property type="match status" value="1"/>
</dbReference>
<keyword evidence="4" id="KW-1185">Reference proteome</keyword>
<accession>A0A9P9FQ50</accession>
<reference evidence="3" key="1">
    <citation type="journal article" date="2021" name="Nat. Commun.">
        <title>Genetic determinants of endophytism in the Arabidopsis root mycobiome.</title>
        <authorList>
            <person name="Mesny F."/>
            <person name="Miyauchi S."/>
            <person name="Thiergart T."/>
            <person name="Pickel B."/>
            <person name="Atanasova L."/>
            <person name="Karlsson M."/>
            <person name="Huettel B."/>
            <person name="Barry K.W."/>
            <person name="Haridas S."/>
            <person name="Chen C."/>
            <person name="Bauer D."/>
            <person name="Andreopoulos W."/>
            <person name="Pangilinan J."/>
            <person name="LaButti K."/>
            <person name="Riley R."/>
            <person name="Lipzen A."/>
            <person name="Clum A."/>
            <person name="Drula E."/>
            <person name="Henrissat B."/>
            <person name="Kohler A."/>
            <person name="Grigoriev I.V."/>
            <person name="Martin F.M."/>
            <person name="Hacquard S."/>
        </authorList>
    </citation>
    <scope>NUCLEOTIDE SEQUENCE</scope>
    <source>
        <strain evidence="3">MPI-CAGE-AT-0147</strain>
    </source>
</reference>
<sequence>MLSCAKLIIGQNWKEQIKSHIEPPAAVVPLMQKGKWNESLGNAALYLPRLALLPAVGPRYFLNHRHLRWFIHPSKMGLTVLARQHRQPLQVTTGWLSCSTYGRENLQVCTGQTTGEYYARKGAVVALAKALGTELVGKGIRVNSISPGYMATDMTLDLCNKYPFLGNIMNNEPPMRRMGDRNDLESYSAAAIYRPG</sequence>
<keyword evidence="2" id="KW-0560">Oxidoreductase</keyword>
<dbReference type="PANTHER" id="PTHR42760">
    <property type="entry name" value="SHORT-CHAIN DEHYDROGENASES/REDUCTASES FAMILY MEMBER"/>
    <property type="match status" value="1"/>
</dbReference>
<organism evidence="3 4">
    <name type="scientific">Dactylonectria macrodidyma</name>
    <dbReference type="NCBI Taxonomy" id="307937"/>
    <lineage>
        <taxon>Eukaryota</taxon>
        <taxon>Fungi</taxon>
        <taxon>Dikarya</taxon>
        <taxon>Ascomycota</taxon>
        <taxon>Pezizomycotina</taxon>
        <taxon>Sordariomycetes</taxon>
        <taxon>Hypocreomycetidae</taxon>
        <taxon>Hypocreales</taxon>
        <taxon>Nectriaceae</taxon>
        <taxon>Dactylonectria</taxon>
    </lineage>
</organism>
<evidence type="ECO:0000256" key="1">
    <source>
        <dbReference type="ARBA" id="ARBA00006484"/>
    </source>
</evidence>
<dbReference type="InterPro" id="IPR002347">
    <property type="entry name" value="SDR_fam"/>
</dbReference>
<evidence type="ECO:0000313" key="4">
    <source>
        <dbReference type="Proteomes" id="UP000738349"/>
    </source>
</evidence>
<evidence type="ECO:0000313" key="3">
    <source>
        <dbReference type="EMBL" id="KAH7171430.1"/>
    </source>
</evidence>
<name>A0A9P9FQ50_9HYPO</name>
<proteinExistence type="inferred from homology"/>
<dbReference type="SUPFAM" id="SSF51735">
    <property type="entry name" value="NAD(P)-binding Rossmann-fold domains"/>
    <property type="match status" value="1"/>
</dbReference>
<comment type="caution">
    <text evidence="3">The sequence shown here is derived from an EMBL/GenBank/DDBJ whole genome shotgun (WGS) entry which is preliminary data.</text>
</comment>
<dbReference type="EMBL" id="JAGMUV010000002">
    <property type="protein sequence ID" value="KAH7171430.1"/>
    <property type="molecule type" value="Genomic_DNA"/>
</dbReference>